<protein>
    <submittedName>
        <fullName evidence="2">Uncharacterized protein</fullName>
    </submittedName>
</protein>
<evidence type="ECO:0000313" key="2">
    <source>
        <dbReference type="EMBL" id="KNX39818.1"/>
    </source>
</evidence>
<dbReference type="PATRIC" id="fig|74031.6.peg.3747"/>
<dbReference type="EMBL" id="LGVV01000100">
    <property type="protein sequence ID" value="KNX39818.1"/>
    <property type="molecule type" value="Genomic_DNA"/>
</dbReference>
<evidence type="ECO:0000256" key="1">
    <source>
        <dbReference type="SAM" id="MobiDB-lite"/>
    </source>
</evidence>
<accession>A0A0L6CQJ2</accession>
<dbReference type="RefSeq" id="WP_152911727.1">
    <property type="nucleotide sequence ID" value="NZ_CP118494.1"/>
</dbReference>
<dbReference type="AlphaFoldDB" id="A0A0L6CQJ2"/>
<organism evidence="2 3">
    <name type="scientific">Roseovarius tolerans</name>
    <dbReference type="NCBI Taxonomy" id="74031"/>
    <lineage>
        <taxon>Bacteria</taxon>
        <taxon>Pseudomonadati</taxon>
        <taxon>Pseudomonadota</taxon>
        <taxon>Alphaproteobacteria</taxon>
        <taxon>Rhodobacterales</taxon>
        <taxon>Roseobacteraceae</taxon>
        <taxon>Roseovarius</taxon>
    </lineage>
</organism>
<reference evidence="3" key="1">
    <citation type="submission" date="2015-07" db="EMBL/GenBank/DDBJ databases">
        <title>Draft Genome Sequence of Roseovarius tolerans EL-164, a producer of N-Acylated Alanine Methyl Esters (NAMEs).</title>
        <authorList>
            <person name="Voget S."/>
            <person name="Bruns H."/>
            <person name="Wagner-Doebler I."/>
            <person name="Schulz S."/>
            <person name="Daniel R."/>
        </authorList>
    </citation>
    <scope>NUCLEOTIDE SEQUENCE [LARGE SCALE GENOMIC DNA]</scope>
    <source>
        <strain evidence="3">EL-164</strain>
    </source>
</reference>
<comment type="caution">
    <text evidence="2">The sequence shown here is derived from an EMBL/GenBank/DDBJ whole genome shotgun (WGS) entry which is preliminary data.</text>
</comment>
<proteinExistence type="predicted"/>
<dbReference type="Proteomes" id="UP000037046">
    <property type="component" value="Unassembled WGS sequence"/>
</dbReference>
<feature type="region of interest" description="Disordered" evidence="1">
    <location>
        <begin position="1"/>
        <end position="42"/>
    </location>
</feature>
<evidence type="ECO:0000313" key="3">
    <source>
        <dbReference type="Proteomes" id="UP000037046"/>
    </source>
</evidence>
<sequence>MSSEKNEAPARGQARPGRGSRHLKTTYDHKIAQSEGHAKRADLPRMQDAAEMVVAWDVADGVALAEALKALQMVAALKMVIHCGADQTADVLRDLAQFIELHEGSQ</sequence>
<keyword evidence="3" id="KW-1185">Reference proteome</keyword>
<name>A0A0L6CQJ2_9RHOB</name>
<feature type="compositionally biased region" description="Basic and acidic residues" evidence="1">
    <location>
        <begin position="25"/>
        <end position="42"/>
    </location>
</feature>
<gene>
    <name evidence="2" type="ORF">ROTO_36460</name>
</gene>